<dbReference type="PATRIC" id="fig|579138.3.peg.1099"/>
<dbReference type="Pfam" id="PF04488">
    <property type="entry name" value="Gly_transf_sug"/>
    <property type="match status" value="1"/>
</dbReference>
<accession>F8ET29</accession>
<dbReference type="RefSeq" id="WP_013934328.1">
    <property type="nucleotide sequence ID" value="NC_015709.1"/>
</dbReference>
<evidence type="ECO:0000256" key="1">
    <source>
        <dbReference type="ARBA" id="ARBA00022679"/>
    </source>
</evidence>
<proteinExistence type="predicted"/>
<dbReference type="GO" id="GO:0000030">
    <property type="term" value="F:mannosyltransferase activity"/>
    <property type="evidence" value="ECO:0007669"/>
    <property type="project" value="TreeGrafter"/>
</dbReference>
<reference evidence="2 3" key="1">
    <citation type="journal article" date="2011" name="J. Bacteriol.">
        <title>Genome sequence of the ethanol-producing Zymomonas mobilis subsp. pomaceae lectotype strain ATCC 29192.</title>
        <authorList>
            <person name="Kouvelis V.N."/>
            <person name="Davenport K.W."/>
            <person name="Brettin T.S."/>
            <person name="Bruce D."/>
            <person name="Detter C."/>
            <person name="Han C.S."/>
            <person name="Nolan M."/>
            <person name="Tapia R."/>
            <person name="Damoulaki A."/>
            <person name="Kyrpides N.C."/>
            <person name="Typas M.A."/>
            <person name="Pappas K.M."/>
        </authorList>
    </citation>
    <scope>NUCLEOTIDE SEQUENCE [LARGE SCALE GENOMIC DNA]</scope>
    <source>
        <strain evidence="3">ATCC 29192 / DSM 22645 / JCM 10191 / CCUG 17912 / NBRC 13757 / NCIMB 11200 / NRRL B-4491 / Barker I</strain>
    </source>
</reference>
<dbReference type="SUPFAM" id="SSF53448">
    <property type="entry name" value="Nucleotide-diphospho-sugar transferases"/>
    <property type="match status" value="1"/>
</dbReference>
<dbReference type="KEGG" id="zmp:Zymop_1037"/>
<dbReference type="PANTHER" id="PTHR32385:SF15">
    <property type="entry name" value="INOSITOL PHOSPHOCERAMIDE MANNOSYLTRANSFERASE 1"/>
    <property type="match status" value="1"/>
</dbReference>
<dbReference type="eggNOG" id="COG3774">
    <property type="taxonomic scope" value="Bacteria"/>
</dbReference>
<gene>
    <name evidence="2" type="ordered locus">Zymop_1037</name>
</gene>
<dbReference type="GO" id="GO:0016020">
    <property type="term" value="C:membrane"/>
    <property type="evidence" value="ECO:0007669"/>
    <property type="project" value="GOC"/>
</dbReference>
<dbReference type="InterPro" id="IPR007577">
    <property type="entry name" value="GlycoTrfase_DXD_sugar-bd_CS"/>
</dbReference>
<evidence type="ECO:0000313" key="2">
    <source>
        <dbReference type="EMBL" id="AEI37933.1"/>
    </source>
</evidence>
<protein>
    <submittedName>
        <fullName evidence="2">Uncharacterized protein</fullName>
    </submittedName>
</protein>
<sequence>MVDKYGYNTKKISIPKTIHIIWIGNQSKRPNHFINSWIEKNPSWRVKLWENNIFANHPWHNVKHMETLLEYRKFHGISDMMRYEILFLEGGLYVDADSYCVRPLEDWLFDSDICLGWENEHTRPNLIGNNVMATVPQHPFLAKLIETIYNRPTILGIPLWQLTGPQLVTEIHRENLQYNYTLWPSHYFTPLHHTGAFYKGKGHVFAEHIWGFTKGQNDNLQQITI</sequence>
<dbReference type="InterPro" id="IPR029044">
    <property type="entry name" value="Nucleotide-diphossugar_trans"/>
</dbReference>
<dbReference type="PANTHER" id="PTHR32385">
    <property type="entry name" value="MANNOSYL PHOSPHORYLINOSITOL CERAMIDE SYNTHASE"/>
    <property type="match status" value="1"/>
</dbReference>
<evidence type="ECO:0000313" key="3">
    <source>
        <dbReference type="Proteomes" id="UP000000491"/>
    </source>
</evidence>
<organism evidence="2 3">
    <name type="scientific">Zymomonas mobilis subsp. pomaceae (strain ATCC 29192 / DSM 22645 / JCM 10191 / CCUG 17912 / NBRC 13757 / NCIMB 11200 / NRRL B-4491 / Barker I)</name>
    <dbReference type="NCBI Taxonomy" id="579138"/>
    <lineage>
        <taxon>Bacteria</taxon>
        <taxon>Pseudomonadati</taxon>
        <taxon>Pseudomonadota</taxon>
        <taxon>Alphaproteobacteria</taxon>
        <taxon>Sphingomonadales</taxon>
        <taxon>Zymomonadaceae</taxon>
        <taxon>Zymomonas</taxon>
    </lineage>
</organism>
<keyword evidence="1" id="KW-0808">Transferase</keyword>
<dbReference type="Proteomes" id="UP000000491">
    <property type="component" value="Chromosome"/>
</dbReference>
<dbReference type="Gene3D" id="3.90.550.20">
    <property type="match status" value="1"/>
</dbReference>
<dbReference type="EMBL" id="CP002865">
    <property type="protein sequence ID" value="AEI37933.1"/>
    <property type="molecule type" value="Genomic_DNA"/>
</dbReference>
<name>F8ET29_ZYMMT</name>
<dbReference type="InterPro" id="IPR051706">
    <property type="entry name" value="Glycosyltransferase_domain"/>
</dbReference>
<dbReference type="GO" id="GO:0051999">
    <property type="term" value="P:mannosyl-inositol phosphorylceramide biosynthetic process"/>
    <property type="evidence" value="ECO:0007669"/>
    <property type="project" value="TreeGrafter"/>
</dbReference>
<dbReference type="HOGENOM" id="CLU_036369_4_1_5"/>
<dbReference type="AlphaFoldDB" id="F8ET29"/>